<reference evidence="2" key="1">
    <citation type="submission" date="2020-10" db="EMBL/GenBank/DDBJ databases">
        <authorList>
            <person name="Gilroy R."/>
        </authorList>
    </citation>
    <scope>NUCLEOTIDE SEQUENCE</scope>
    <source>
        <strain evidence="2">11687</strain>
    </source>
</reference>
<protein>
    <submittedName>
        <fullName evidence="2">Uncharacterized protein</fullName>
    </submittedName>
</protein>
<comment type="caution">
    <text evidence="2">The sequence shown here is derived from an EMBL/GenBank/DDBJ whole genome shotgun (WGS) entry which is preliminary data.</text>
</comment>
<organism evidence="2 3">
    <name type="scientific">Candidatus Scatosoma pullistercoris</name>
    <dbReference type="NCBI Taxonomy" id="2840934"/>
    <lineage>
        <taxon>Bacteria</taxon>
        <taxon>Bacillati</taxon>
        <taxon>Bacillota</taxon>
        <taxon>Clostridia</taxon>
        <taxon>Candidatus Scatosoma</taxon>
    </lineage>
</organism>
<sequence>MPKLYTRRSHERELSALRETYDGRIGELQAALAELKEENRRLSAEVALLSSQKQAVSDAMIAAGEKKKQMEAELGEFVRSEKAIAVQSAEKARVLLEDVRAAYPDRAGNARFAAFERRLNALLGGEAAKEDEMPVRREAALAETGGNDGIGAEADPDSEIAGEAEIAAEAGGEWDLKAVLETLGLSDD</sequence>
<accession>A0A9D1MEF4</accession>
<feature type="coiled-coil region" evidence="1">
    <location>
        <begin position="18"/>
        <end position="52"/>
    </location>
</feature>
<gene>
    <name evidence="2" type="ORF">IAC57_01595</name>
</gene>
<proteinExistence type="predicted"/>
<evidence type="ECO:0000313" key="3">
    <source>
        <dbReference type="Proteomes" id="UP000824081"/>
    </source>
</evidence>
<name>A0A9D1MEF4_9FIRM</name>
<keyword evidence="1" id="KW-0175">Coiled coil</keyword>
<dbReference type="EMBL" id="DVMZ01000046">
    <property type="protein sequence ID" value="HIU58772.1"/>
    <property type="molecule type" value="Genomic_DNA"/>
</dbReference>
<dbReference type="Proteomes" id="UP000824081">
    <property type="component" value="Unassembled WGS sequence"/>
</dbReference>
<dbReference type="AlphaFoldDB" id="A0A9D1MEF4"/>
<evidence type="ECO:0000313" key="2">
    <source>
        <dbReference type="EMBL" id="HIU58772.1"/>
    </source>
</evidence>
<reference evidence="2" key="2">
    <citation type="journal article" date="2021" name="PeerJ">
        <title>Extensive microbial diversity within the chicken gut microbiome revealed by metagenomics and culture.</title>
        <authorList>
            <person name="Gilroy R."/>
            <person name="Ravi A."/>
            <person name="Getino M."/>
            <person name="Pursley I."/>
            <person name="Horton D.L."/>
            <person name="Alikhan N.F."/>
            <person name="Baker D."/>
            <person name="Gharbi K."/>
            <person name="Hall N."/>
            <person name="Watson M."/>
            <person name="Adriaenssens E.M."/>
            <person name="Foster-Nyarko E."/>
            <person name="Jarju S."/>
            <person name="Secka A."/>
            <person name="Antonio M."/>
            <person name="Oren A."/>
            <person name="Chaudhuri R.R."/>
            <person name="La Ragione R."/>
            <person name="Hildebrand F."/>
            <person name="Pallen M.J."/>
        </authorList>
    </citation>
    <scope>NUCLEOTIDE SEQUENCE</scope>
    <source>
        <strain evidence="2">11687</strain>
    </source>
</reference>
<evidence type="ECO:0000256" key="1">
    <source>
        <dbReference type="SAM" id="Coils"/>
    </source>
</evidence>